<dbReference type="Pfam" id="PF13520">
    <property type="entry name" value="AA_permease_2"/>
    <property type="match status" value="1"/>
</dbReference>
<evidence type="ECO:0000256" key="4">
    <source>
        <dbReference type="ARBA" id="ARBA00022989"/>
    </source>
</evidence>
<organism evidence="9 10">
    <name type="scientific">Saccoglossus kowalevskii</name>
    <name type="common">Acorn worm</name>
    <dbReference type="NCBI Taxonomy" id="10224"/>
    <lineage>
        <taxon>Eukaryota</taxon>
        <taxon>Metazoa</taxon>
        <taxon>Hemichordata</taxon>
        <taxon>Enteropneusta</taxon>
        <taxon>Harrimaniidae</taxon>
        <taxon>Saccoglossus</taxon>
    </lineage>
</organism>
<feature type="domain" description="Cationic amino acid transporter C-terminal" evidence="8">
    <location>
        <begin position="542"/>
        <end position="592"/>
    </location>
</feature>
<name>A0ABM0GIR9_SACKO</name>
<gene>
    <name evidence="10" type="primary">LOC100366542</name>
</gene>
<keyword evidence="2" id="KW-0813">Transport</keyword>
<feature type="transmembrane region" description="Helical" evidence="7">
    <location>
        <begin position="568"/>
        <end position="587"/>
    </location>
</feature>
<feature type="transmembrane region" description="Helical" evidence="7">
    <location>
        <begin position="35"/>
        <end position="56"/>
    </location>
</feature>
<feature type="transmembrane region" description="Helical" evidence="7">
    <location>
        <begin position="482"/>
        <end position="503"/>
    </location>
</feature>
<dbReference type="Gene3D" id="1.20.1740.10">
    <property type="entry name" value="Amino acid/polyamine transporter I"/>
    <property type="match status" value="2"/>
</dbReference>
<evidence type="ECO:0000313" key="10">
    <source>
        <dbReference type="RefSeq" id="XP_002730751.1"/>
    </source>
</evidence>
<feature type="transmembrane region" description="Helical" evidence="7">
    <location>
        <begin position="223"/>
        <end position="248"/>
    </location>
</feature>
<dbReference type="PANTHER" id="PTHR43243">
    <property type="entry name" value="INNER MEMBRANE TRANSPORTER YGJI-RELATED"/>
    <property type="match status" value="1"/>
</dbReference>
<feature type="transmembrane region" description="Helical" evidence="7">
    <location>
        <begin position="166"/>
        <end position="185"/>
    </location>
</feature>
<evidence type="ECO:0000256" key="6">
    <source>
        <dbReference type="SAM" id="MobiDB-lite"/>
    </source>
</evidence>
<evidence type="ECO:0000313" key="9">
    <source>
        <dbReference type="Proteomes" id="UP000694865"/>
    </source>
</evidence>
<feature type="region of interest" description="Disordered" evidence="6">
    <location>
        <begin position="620"/>
        <end position="653"/>
    </location>
</feature>
<feature type="transmembrane region" description="Helical" evidence="7">
    <location>
        <begin position="260"/>
        <end position="290"/>
    </location>
</feature>
<dbReference type="RefSeq" id="XP_002730751.1">
    <property type="nucleotide sequence ID" value="XM_002730705.2"/>
</dbReference>
<reference evidence="10" key="1">
    <citation type="submission" date="2025-08" db="UniProtKB">
        <authorList>
            <consortium name="RefSeq"/>
        </authorList>
    </citation>
    <scope>IDENTIFICATION</scope>
    <source>
        <tissue evidence="10">Testes</tissue>
    </source>
</reference>
<feature type="transmembrane region" description="Helical" evidence="7">
    <location>
        <begin position="192"/>
        <end position="211"/>
    </location>
</feature>
<dbReference type="InterPro" id="IPR029485">
    <property type="entry name" value="CAT_C"/>
</dbReference>
<feature type="transmembrane region" description="Helical" evidence="7">
    <location>
        <begin position="106"/>
        <end position="127"/>
    </location>
</feature>
<feature type="transmembrane region" description="Helical" evidence="7">
    <location>
        <begin position="62"/>
        <end position="85"/>
    </location>
</feature>
<feature type="transmembrane region" description="Helical" evidence="7">
    <location>
        <begin position="385"/>
        <end position="406"/>
    </location>
</feature>
<comment type="subcellular location">
    <subcellularLocation>
        <location evidence="1">Membrane</location>
        <topology evidence="1">Multi-pass membrane protein</topology>
    </subcellularLocation>
</comment>
<evidence type="ECO:0000256" key="3">
    <source>
        <dbReference type="ARBA" id="ARBA00022692"/>
    </source>
</evidence>
<proteinExistence type="predicted"/>
<evidence type="ECO:0000256" key="2">
    <source>
        <dbReference type="ARBA" id="ARBA00022448"/>
    </source>
</evidence>
<evidence type="ECO:0000256" key="1">
    <source>
        <dbReference type="ARBA" id="ARBA00004141"/>
    </source>
</evidence>
<dbReference type="GeneID" id="100366542"/>
<keyword evidence="3 7" id="KW-0812">Transmembrane</keyword>
<keyword evidence="9" id="KW-1185">Reference proteome</keyword>
<dbReference type="Proteomes" id="UP000694865">
    <property type="component" value="Unplaced"/>
</dbReference>
<evidence type="ECO:0000259" key="8">
    <source>
        <dbReference type="Pfam" id="PF13906"/>
    </source>
</evidence>
<sequence length="653" mass="71991">MTIISDFFSKLNRVKQFDPDTYQSKMKKCLSTLDLTLLGVGAMVGAGLYILTGIVAKDMAGPSVLISFVIAGLISFITALCYAEFGARVHRTGSAYVYTYVTMGEFWAFLVGWSIILSFVVVGATAARAWSGYFDELIGFKIRNYTLEHITHGPWENPPLAQYPDFFSLVIIFILAIFVTLGASVSSKLNAVLAVLNIIIVFFFICVGLNYADIDNWQGDGGFAPYGFSGVLTGAAASFMAFTGFDIIATSSEEAKTPAISIPIAISVSILVAFVEYFAVSVTLTLMIPHELIETEAPLTDALSHNGVKWAQLVVGIGALFGVTTPLLAQLVALPRVIYAMADDGLLFSPLAKIHPRTQVPVMATGVFVVLVSLLAVFFDLEDLIEFLVISALAAYIIVAGSVLVLRYRPCHHTNPDEIPRDHDREGSISGHGDKMVREMNRQKLDELKSKKAPLEDVGKLKKGFKMFSFLSNYPPGVVPEYTILAMVIFMMMLSAFICYGSDALSKGMPWVVFSIIITGVAVIVLFFILCIHEQNEYIHTFTVPFVPFLPSFSIFCNAFLMMKLSPITWIQFAVWLILGMIVYFAYGIRHSKENIRVEEKPPVTDFILPPDTPVINDALLEQQPQPPYDDPPEYDDAVGEPSDQQPLLEKEQ</sequence>
<keyword evidence="5 7" id="KW-0472">Membrane</keyword>
<feature type="transmembrane region" description="Helical" evidence="7">
    <location>
        <begin position="310"/>
        <end position="339"/>
    </location>
</feature>
<dbReference type="InterPro" id="IPR002293">
    <property type="entry name" value="AA/rel_permease1"/>
</dbReference>
<feature type="transmembrane region" description="Helical" evidence="7">
    <location>
        <begin position="509"/>
        <end position="530"/>
    </location>
</feature>
<feature type="transmembrane region" description="Helical" evidence="7">
    <location>
        <begin position="360"/>
        <end position="379"/>
    </location>
</feature>
<protein>
    <submittedName>
        <fullName evidence="10">Cationic amino acid transporter 4-like</fullName>
    </submittedName>
</protein>
<evidence type="ECO:0000256" key="7">
    <source>
        <dbReference type="SAM" id="Phobius"/>
    </source>
</evidence>
<feature type="transmembrane region" description="Helical" evidence="7">
    <location>
        <begin position="542"/>
        <end position="562"/>
    </location>
</feature>
<accession>A0ABM0GIR9</accession>
<dbReference type="PANTHER" id="PTHR43243:SF4">
    <property type="entry name" value="CATIONIC AMINO ACID TRANSPORTER 4"/>
    <property type="match status" value="1"/>
</dbReference>
<dbReference type="Pfam" id="PF13906">
    <property type="entry name" value="AA_permease_C"/>
    <property type="match status" value="1"/>
</dbReference>
<keyword evidence="4 7" id="KW-1133">Transmembrane helix</keyword>
<evidence type="ECO:0000256" key="5">
    <source>
        <dbReference type="ARBA" id="ARBA00023136"/>
    </source>
</evidence>